<name>A0AAW0E5C3_9AGAR</name>
<feature type="compositionally biased region" description="Polar residues" evidence="1">
    <location>
        <begin position="380"/>
        <end position="425"/>
    </location>
</feature>
<dbReference type="EMBL" id="JAYKXP010000003">
    <property type="protein sequence ID" value="KAK7060458.1"/>
    <property type="molecule type" value="Genomic_DNA"/>
</dbReference>
<gene>
    <name evidence="3" type="ORF">VNI00_001223</name>
</gene>
<feature type="transmembrane region" description="Helical" evidence="2">
    <location>
        <begin position="217"/>
        <end position="240"/>
    </location>
</feature>
<organism evidence="3 4">
    <name type="scientific">Paramarasmius palmivorus</name>
    <dbReference type="NCBI Taxonomy" id="297713"/>
    <lineage>
        <taxon>Eukaryota</taxon>
        <taxon>Fungi</taxon>
        <taxon>Dikarya</taxon>
        <taxon>Basidiomycota</taxon>
        <taxon>Agaricomycotina</taxon>
        <taxon>Agaricomycetes</taxon>
        <taxon>Agaricomycetidae</taxon>
        <taxon>Agaricales</taxon>
        <taxon>Marasmiineae</taxon>
        <taxon>Marasmiaceae</taxon>
        <taxon>Paramarasmius</taxon>
    </lineage>
</organism>
<feature type="compositionally biased region" description="Low complexity" evidence="1">
    <location>
        <begin position="348"/>
        <end position="379"/>
    </location>
</feature>
<comment type="caution">
    <text evidence="3">The sequence shown here is derived from an EMBL/GenBank/DDBJ whole genome shotgun (WGS) entry which is preliminary data.</text>
</comment>
<evidence type="ECO:0000313" key="4">
    <source>
        <dbReference type="Proteomes" id="UP001383192"/>
    </source>
</evidence>
<dbReference type="Proteomes" id="UP001383192">
    <property type="component" value="Unassembled WGS sequence"/>
</dbReference>
<keyword evidence="2" id="KW-1133">Transmembrane helix</keyword>
<proteinExistence type="predicted"/>
<keyword evidence="4" id="KW-1185">Reference proteome</keyword>
<evidence type="ECO:0000256" key="2">
    <source>
        <dbReference type="SAM" id="Phobius"/>
    </source>
</evidence>
<reference evidence="3 4" key="1">
    <citation type="submission" date="2024-01" db="EMBL/GenBank/DDBJ databases">
        <title>A draft genome for a cacao thread blight-causing isolate of Paramarasmius palmivorus.</title>
        <authorList>
            <person name="Baruah I.K."/>
            <person name="Bukari Y."/>
            <person name="Amoako-Attah I."/>
            <person name="Meinhardt L.W."/>
            <person name="Bailey B.A."/>
            <person name="Cohen S.P."/>
        </authorList>
    </citation>
    <scope>NUCLEOTIDE SEQUENCE [LARGE SCALE GENOMIC DNA]</scope>
    <source>
        <strain evidence="3 4">GH-12</strain>
    </source>
</reference>
<feature type="region of interest" description="Disordered" evidence="1">
    <location>
        <begin position="335"/>
        <end position="441"/>
    </location>
</feature>
<protein>
    <submittedName>
        <fullName evidence="3">Uncharacterized protein</fullName>
    </submittedName>
</protein>
<feature type="region of interest" description="Disordered" evidence="1">
    <location>
        <begin position="260"/>
        <end position="288"/>
    </location>
</feature>
<sequence>MSLGNLPIIPPSSSGKRSRFGRMIERRQDEPSSSSSASSSPSSVPPVTEEVSSISELPTSTTVSSTTESGTTQTTESTSTSSSTSTSETTSPSSTTTTDSSTTSSTSTTSTSASTTSTTSSSTSSSSTTSIDSSTTSDSISPSSTTSSSSSFSRTETTPETIIFPEATQSSPLTAQFIPTSIAPELSTSLTTSSIPTGTNSPVGASSTPSFWSNKGAVAGTFTALALIVLGLLLALVFYIRRKRRAASYRDTIYSDKIPVEPGLASTPSRPTSSSDHGTDAEDFHGQPMDGNAGYYSYDHQNADPFADIHHPPYPNGSLPEITYSYAKDVNNQYPYYDEPQANGEMAGGAAMSTSSHSTSSAHQAPQSYFNPLNPFNNPQQTSQNPFSNPKPYNQQPYFGNNATSGRTAPTSTPERDSTAYQPSVDSFYRVSTDGNVGQAR</sequence>
<feature type="region of interest" description="Disordered" evidence="1">
    <location>
        <begin position="1"/>
        <end position="170"/>
    </location>
</feature>
<keyword evidence="2" id="KW-0812">Transmembrane</keyword>
<evidence type="ECO:0000313" key="3">
    <source>
        <dbReference type="EMBL" id="KAK7060458.1"/>
    </source>
</evidence>
<dbReference type="AlphaFoldDB" id="A0AAW0E5C3"/>
<feature type="compositionally biased region" description="Polar residues" evidence="1">
    <location>
        <begin position="266"/>
        <end position="276"/>
    </location>
</feature>
<keyword evidence="2" id="KW-0472">Membrane</keyword>
<feature type="compositionally biased region" description="Low complexity" evidence="1">
    <location>
        <begin position="31"/>
        <end position="168"/>
    </location>
</feature>
<accession>A0AAW0E5C3</accession>
<evidence type="ECO:0000256" key="1">
    <source>
        <dbReference type="SAM" id="MobiDB-lite"/>
    </source>
</evidence>